<dbReference type="InterPro" id="IPR011343">
    <property type="entry name" value="DeoC"/>
</dbReference>
<dbReference type="Proteomes" id="UP000192906">
    <property type="component" value="Unassembled WGS sequence"/>
</dbReference>
<dbReference type="PIRSF" id="PIRSF001357">
    <property type="entry name" value="DeoC"/>
    <property type="match status" value="1"/>
</dbReference>
<evidence type="ECO:0000256" key="1">
    <source>
        <dbReference type="ARBA" id="ARBA00010936"/>
    </source>
</evidence>
<feature type="active site" description="Schiff-base intermediate with acetaldehyde" evidence="7">
    <location>
        <position position="155"/>
    </location>
</feature>
<dbReference type="SUPFAM" id="SSF51569">
    <property type="entry name" value="Aldolase"/>
    <property type="match status" value="1"/>
</dbReference>
<dbReference type="FunFam" id="3.20.20.70:FF:000044">
    <property type="entry name" value="Deoxyribose-phosphate aldolase"/>
    <property type="match status" value="1"/>
</dbReference>
<comment type="pathway">
    <text evidence="7">Carbohydrate degradation; 2-deoxy-D-ribose 1-phosphate degradation; D-glyceraldehyde 3-phosphate and acetaldehyde from 2-deoxy-alpha-D-ribose 1-phosphate: step 2/2.</text>
</comment>
<reference evidence="9" key="1">
    <citation type="submission" date="2017-04" db="EMBL/GenBank/DDBJ databases">
        <authorList>
            <person name="Varghese N."/>
            <person name="Submissions S."/>
        </authorList>
    </citation>
    <scope>NUCLEOTIDE SEQUENCE [LARGE SCALE GENOMIC DNA]</scope>
    <source>
        <strain evidence="9">K3S</strain>
    </source>
</reference>
<evidence type="ECO:0000256" key="3">
    <source>
        <dbReference type="ARBA" id="ARBA00023239"/>
    </source>
</evidence>
<comment type="function">
    <text evidence="6 7">Catalyzes a reversible aldol reaction between acetaldehyde and D-glyceraldehyde 3-phosphate to generate 2-deoxy-D-ribose 5-phosphate.</text>
</comment>
<comment type="catalytic activity">
    <reaction evidence="5 7">
        <text>2-deoxy-D-ribose 5-phosphate = D-glyceraldehyde 3-phosphate + acetaldehyde</text>
        <dbReference type="Rhea" id="RHEA:12821"/>
        <dbReference type="ChEBI" id="CHEBI:15343"/>
        <dbReference type="ChEBI" id="CHEBI:59776"/>
        <dbReference type="ChEBI" id="CHEBI:62877"/>
        <dbReference type="EC" id="4.1.2.4"/>
    </reaction>
</comment>
<dbReference type="EMBL" id="FWZU01000006">
    <property type="protein sequence ID" value="SMF39215.1"/>
    <property type="molecule type" value="Genomic_DNA"/>
</dbReference>
<evidence type="ECO:0000256" key="6">
    <source>
        <dbReference type="ARBA" id="ARBA00056337"/>
    </source>
</evidence>
<evidence type="ECO:0000256" key="4">
    <source>
        <dbReference type="ARBA" id="ARBA00023270"/>
    </source>
</evidence>
<dbReference type="STRING" id="1519643.SAMN06295933_3303"/>
<dbReference type="Gene3D" id="3.20.20.70">
    <property type="entry name" value="Aldolase class I"/>
    <property type="match status" value="1"/>
</dbReference>
<dbReference type="InterPro" id="IPR002915">
    <property type="entry name" value="DeoC/FbaB/LacD_aldolase"/>
</dbReference>
<dbReference type="SMART" id="SM01133">
    <property type="entry name" value="DeoC"/>
    <property type="match status" value="1"/>
</dbReference>
<dbReference type="UniPathway" id="UPA00002">
    <property type="reaction ID" value="UER00468"/>
</dbReference>
<dbReference type="Pfam" id="PF01791">
    <property type="entry name" value="DeoC"/>
    <property type="match status" value="1"/>
</dbReference>
<dbReference type="InterPro" id="IPR028581">
    <property type="entry name" value="DeoC_typeI"/>
</dbReference>
<dbReference type="RefSeq" id="WP_170921456.1">
    <property type="nucleotide sequence ID" value="NZ_FWZU01000006.1"/>
</dbReference>
<feature type="active site" description="Proton donor/acceptor" evidence="7">
    <location>
        <position position="93"/>
    </location>
</feature>
<dbReference type="CDD" id="cd00959">
    <property type="entry name" value="DeoC"/>
    <property type="match status" value="1"/>
</dbReference>
<dbReference type="GO" id="GO:0009264">
    <property type="term" value="P:deoxyribonucleotide catabolic process"/>
    <property type="evidence" value="ECO:0007669"/>
    <property type="project" value="UniProtKB-UniRule"/>
</dbReference>
<protein>
    <recommendedName>
        <fullName evidence="7">Deoxyribose-phosphate aldolase</fullName>
        <shortName evidence="7">DERA</shortName>
        <ecNumber evidence="7">4.1.2.4</ecNumber>
    </recommendedName>
    <alternativeName>
        <fullName evidence="7">2-deoxy-D-ribose 5-phosphate aldolase</fullName>
    </alternativeName>
    <alternativeName>
        <fullName evidence="7">Phosphodeoxyriboaldolase</fullName>
        <shortName evidence="7">Deoxyriboaldolase</shortName>
    </alternativeName>
</protein>
<feature type="active site" description="Proton donor/acceptor" evidence="7">
    <location>
        <position position="184"/>
    </location>
</feature>
<dbReference type="GO" id="GO:0016052">
    <property type="term" value="P:carbohydrate catabolic process"/>
    <property type="evidence" value="ECO:0007669"/>
    <property type="project" value="TreeGrafter"/>
</dbReference>
<keyword evidence="2 7" id="KW-0963">Cytoplasm</keyword>
<gene>
    <name evidence="7" type="primary">deoC</name>
    <name evidence="8" type="ORF">SAMN06295933_3303</name>
</gene>
<comment type="subcellular location">
    <subcellularLocation>
        <location evidence="7">Cytoplasm</location>
    </subcellularLocation>
</comment>
<dbReference type="PANTHER" id="PTHR10889:SF1">
    <property type="entry name" value="DEOXYRIBOSE-PHOSPHATE ALDOLASE"/>
    <property type="match status" value="1"/>
</dbReference>
<proteinExistence type="inferred from homology"/>
<evidence type="ECO:0000256" key="7">
    <source>
        <dbReference type="HAMAP-Rule" id="MF_00114"/>
    </source>
</evidence>
<dbReference type="GO" id="GO:0006018">
    <property type="term" value="P:2-deoxyribose 1-phosphate catabolic process"/>
    <property type="evidence" value="ECO:0007669"/>
    <property type="project" value="UniProtKB-UniRule"/>
</dbReference>
<dbReference type="GO" id="GO:0005737">
    <property type="term" value="C:cytoplasm"/>
    <property type="evidence" value="ECO:0007669"/>
    <property type="project" value="UniProtKB-SubCell"/>
</dbReference>
<dbReference type="GO" id="GO:0004139">
    <property type="term" value="F:deoxyribose-phosphate aldolase activity"/>
    <property type="evidence" value="ECO:0007669"/>
    <property type="project" value="UniProtKB-UniRule"/>
</dbReference>
<dbReference type="AlphaFoldDB" id="A0A1X7ES15"/>
<evidence type="ECO:0000256" key="2">
    <source>
        <dbReference type="ARBA" id="ARBA00022490"/>
    </source>
</evidence>
<name>A0A1X7ES15_9BACT</name>
<accession>A0A1X7ES15</accession>
<keyword evidence="3 7" id="KW-0456">Lyase</keyword>
<keyword evidence="4 7" id="KW-0704">Schiff base</keyword>
<dbReference type="NCBIfam" id="TIGR00126">
    <property type="entry name" value="deoC"/>
    <property type="match status" value="1"/>
</dbReference>
<evidence type="ECO:0000313" key="8">
    <source>
        <dbReference type="EMBL" id="SMF39215.1"/>
    </source>
</evidence>
<organism evidence="8 9">
    <name type="scientific">Desulfovibrio gilichinskyi</name>
    <dbReference type="NCBI Taxonomy" id="1519643"/>
    <lineage>
        <taxon>Bacteria</taxon>
        <taxon>Pseudomonadati</taxon>
        <taxon>Thermodesulfobacteriota</taxon>
        <taxon>Desulfovibrionia</taxon>
        <taxon>Desulfovibrionales</taxon>
        <taxon>Desulfovibrionaceae</taxon>
        <taxon>Desulfovibrio</taxon>
    </lineage>
</organism>
<evidence type="ECO:0000256" key="5">
    <source>
        <dbReference type="ARBA" id="ARBA00048791"/>
    </source>
</evidence>
<sequence>MEIIKDFASYVDHTLLDISAGPADIEQLCSEAVEYGFASVCIYPWHIAQAADLLRAEKAKVCAVIGFPSGATLTEVKMVEAMRAVEKGAQELDMVVNIGALKAGDINTFLKDIFLTVEGAGGVPVKAIIETGLLDDDQKKQACELAVKGGASFVKTCTGFSCGSATVEDIKLMRAIVGNSVGVKASGGIKSYAHACALIDAGASRLGTSSSLKIIQETISG</sequence>
<keyword evidence="9" id="KW-1185">Reference proteome</keyword>
<dbReference type="EC" id="4.1.2.4" evidence="7"/>
<dbReference type="PANTHER" id="PTHR10889">
    <property type="entry name" value="DEOXYRIBOSE-PHOSPHATE ALDOLASE"/>
    <property type="match status" value="1"/>
</dbReference>
<dbReference type="InterPro" id="IPR013785">
    <property type="entry name" value="Aldolase_TIM"/>
</dbReference>
<dbReference type="HAMAP" id="MF_00114">
    <property type="entry name" value="DeoC_type1"/>
    <property type="match status" value="1"/>
</dbReference>
<comment type="similarity">
    <text evidence="1 7">Belongs to the DeoC/FbaB aldolase family. DeoC type 1 subfamily.</text>
</comment>
<evidence type="ECO:0000313" key="9">
    <source>
        <dbReference type="Proteomes" id="UP000192906"/>
    </source>
</evidence>